<dbReference type="EMBL" id="DXHS01000070">
    <property type="protein sequence ID" value="HIW02574.1"/>
    <property type="molecule type" value="Genomic_DNA"/>
</dbReference>
<organism evidence="3 4">
    <name type="scientific">Candidatus Protoclostridium stercorigallinarum</name>
    <dbReference type="NCBI Taxonomy" id="2838741"/>
    <lineage>
        <taxon>Bacteria</taxon>
        <taxon>Bacillati</taxon>
        <taxon>Bacillota</taxon>
        <taxon>Clostridia</taxon>
        <taxon>Candidatus Protoclostridium</taxon>
    </lineage>
</organism>
<evidence type="ECO:0000313" key="4">
    <source>
        <dbReference type="Proteomes" id="UP000823990"/>
    </source>
</evidence>
<feature type="domain" description="Thioesterase" evidence="2">
    <location>
        <begin position="49"/>
        <end position="122"/>
    </location>
</feature>
<evidence type="ECO:0000256" key="1">
    <source>
        <dbReference type="ARBA" id="ARBA00022801"/>
    </source>
</evidence>
<dbReference type="PANTHER" id="PTHR42856">
    <property type="entry name" value="ACYL-COENZYME A THIOESTERASE PAAI"/>
    <property type="match status" value="1"/>
</dbReference>
<dbReference type="AlphaFoldDB" id="A0A9D1PZP3"/>
<dbReference type="Gene3D" id="3.10.129.10">
    <property type="entry name" value="Hotdog Thioesterase"/>
    <property type="match status" value="1"/>
</dbReference>
<protein>
    <submittedName>
        <fullName evidence="3">PaaI family thioesterase</fullName>
    </submittedName>
</protein>
<accession>A0A9D1PZP3</accession>
<reference evidence="3" key="1">
    <citation type="journal article" date="2021" name="PeerJ">
        <title>Extensive microbial diversity within the chicken gut microbiome revealed by metagenomics and culture.</title>
        <authorList>
            <person name="Gilroy R."/>
            <person name="Ravi A."/>
            <person name="Getino M."/>
            <person name="Pursley I."/>
            <person name="Horton D.L."/>
            <person name="Alikhan N.F."/>
            <person name="Baker D."/>
            <person name="Gharbi K."/>
            <person name="Hall N."/>
            <person name="Watson M."/>
            <person name="Adriaenssens E.M."/>
            <person name="Foster-Nyarko E."/>
            <person name="Jarju S."/>
            <person name="Secka A."/>
            <person name="Antonio M."/>
            <person name="Oren A."/>
            <person name="Chaudhuri R.R."/>
            <person name="La Ragione R."/>
            <person name="Hildebrand F."/>
            <person name="Pallen M.J."/>
        </authorList>
    </citation>
    <scope>NUCLEOTIDE SEQUENCE</scope>
    <source>
        <strain evidence="3">12435</strain>
    </source>
</reference>
<evidence type="ECO:0000313" key="3">
    <source>
        <dbReference type="EMBL" id="HIW02574.1"/>
    </source>
</evidence>
<dbReference type="Pfam" id="PF03061">
    <property type="entry name" value="4HBT"/>
    <property type="match status" value="1"/>
</dbReference>
<dbReference type="PANTHER" id="PTHR42856:SF1">
    <property type="entry name" value="ACYL-COENZYME A THIOESTERASE PAAI"/>
    <property type="match status" value="1"/>
</dbReference>
<name>A0A9D1PZP3_9FIRM</name>
<dbReference type="NCBIfam" id="TIGR00369">
    <property type="entry name" value="unchar_dom_1"/>
    <property type="match status" value="1"/>
</dbReference>
<dbReference type="InterPro" id="IPR006683">
    <property type="entry name" value="Thioestr_dom"/>
</dbReference>
<dbReference type="InterPro" id="IPR003736">
    <property type="entry name" value="PAAI_dom"/>
</dbReference>
<dbReference type="CDD" id="cd03443">
    <property type="entry name" value="PaaI_thioesterase"/>
    <property type="match status" value="1"/>
</dbReference>
<keyword evidence="1" id="KW-0378">Hydrolase</keyword>
<evidence type="ECO:0000259" key="2">
    <source>
        <dbReference type="Pfam" id="PF03061"/>
    </source>
</evidence>
<dbReference type="GO" id="GO:0016289">
    <property type="term" value="F:acyl-CoA hydrolase activity"/>
    <property type="evidence" value="ECO:0007669"/>
    <property type="project" value="TreeGrafter"/>
</dbReference>
<dbReference type="Proteomes" id="UP000823990">
    <property type="component" value="Unassembled WGS sequence"/>
</dbReference>
<dbReference type="SUPFAM" id="SSF54637">
    <property type="entry name" value="Thioesterase/thiol ester dehydrase-isomerase"/>
    <property type="match status" value="1"/>
</dbReference>
<dbReference type="InterPro" id="IPR029069">
    <property type="entry name" value="HotDog_dom_sf"/>
</dbReference>
<comment type="caution">
    <text evidence="3">The sequence shown here is derived from an EMBL/GenBank/DDBJ whole genome shotgun (WGS) entry which is preliminary data.</text>
</comment>
<gene>
    <name evidence="3" type="ORF">H9892_04470</name>
</gene>
<proteinExistence type="predicted"/>
<sequence>MSEEKLLELKRFFEGDKFVGLAGIEIAEVTDDSATVTADIGPEHLNAAGAVQGGMLYTLSDFAFAVLSNSLHPVTVTQSATITYIRAARTEKVCATAREIVRSGHNCVVEVVVRDAEGTIVCTGSFNGFISSK</sequence>
<dbReference type="InterPro" id="IPR052723">
    <property type="entry name" value="Acyl-CoA_thioesterase_PaaI"/>
</dbReference>
<reference evidence="3" key="2">
    <citation type="submission" date="2021-04" db="EMBL/GenBank/DDBJ databases">
        <authorList>
            <person name="Gilroy R."/>
        </authorList>
    </citation>
    <scope>NUCLEOTIDE SEQUENCE</scope>
    <source>
        <strain evidence="3">12435</strain>
    </source>
</reference>